<dbReference type="AlphaFoldDB" id="A0A6G0TQF7"/>
<sequence>MEDEQMYSCNSKLSLDNFTAEQGLKAEFIDFEELSRTGKYQTSLQVFTPFTLAFHGESTISYEEAQQDAAYNICIVHCTVYTMNYKYHFLEDNINEMSGFLLLQSRTLSHYQLSLIDIVFRSMQLLHFYPIIIETGIMLNMHLKFLILKLTIVTSYNLNNMFYVGGKRRYSRFVFRSFSPFHVPRQRHFSLLISI</sequence>
<dbReference type="Gene3D" id="3.30.160.20">
    <property type="match status" value="1"/>
</dbReference>
<accession>A0A6G0TQF7</accession>
<protein>
    <recommendedName>
        <fullName evidence="3">DRBM domain-containing protein</fullName>
    </recommendedName>
</protein>
<evidence type="ECO:0000313" key="2">
    <source>
        <dbReference type="Proteomes" id="UP000475862"/>
    </source>
</evidence>
<comment type="caution">
    <text evidence="1">The sequence shown here is derived from an EMBL/GenBank/DDBJ whole genome shotgun (WGS) entry which is preliminary data.</text>
</comment>
<gene>
    <name evidence="1" type="ORF">AGLY_006786</name>
</gene>
<proteinExistence type="predicted"/>
<keyword evidence="2" id="KW-1185">Reference proteome</keyword>
<dbReference type="Proteomes" id="UP000475862">
    <property type="component" value="Unassembled WGS sequence"/>
</dbReference>
<evidence type="ECO:0008006" key="3">
    <source>
        <dbReference type="Google" id="ProtNLM"/>
    </source>
</evidence>
<evidence type="ECO:0000313" key="1">
    <source>
        <dbReference type="EMBL" id="KAE9536979.1"/>
    </source>
</evidence>
<dbReference type="EMBL" id="VYZN01000019">
    <property type="protein sequence ID" value="KAE9536979.1"/>
    <property type="molecule type" value="Genomic_DNA"/>
</dbReference>
<name>A0A6G0TQF7_APHGL</name>
<organism evidence="1 2">
    <name type="scientific">Aphis glycines</name>
    <name type="common">Soybean aphid</name>
    <dbReference type="NCBI Taxonomy" id="307491"/>
    <lineage>
        <taxon>Eukaryota</taxon>
        <taxon>Metazoa</taxon>
        <taxon>Ecdysozoa</taxon>
        <taxon>Arthropoda</taxon>
        <taxon>Hexapoda</taxon>
        <taxon>Insecta</taxon>
        <taxon>Pterygota</taxon>
        <taxon>Neoptera</taxon>
        <taxon>Paraneoptera</taxon>
        <taxon>Hemiptera</taxon>
        <taxon>Sternorrhyncha</taxon>
        <taxon>Aphidomorpha</taxon>
        <taxon>Aphidoidea</taxon>
        <taxon>Aphididae</taxon>
        <taxon>Aphidini</taxon>
        <taxon>Aphis</taxon>
        <taxon>Aphis</taxon>
    </lineage>
</organism>
<dbReference type="OrthoDB" id="10056847at2759"/>
<reference evidence="1 2" key="1">
    <citation type="submission" date="2019-08" db="EMBL/GenBank/DDBJ databases">
        <title>The genome of the soybean aphid Biotype 1, its phylome, world population structure and adaptation to the North American continent.</title>
        <authorList>
            <person name="Giordano R."/>
            <person name="Donthu R.K."/>
            <person name="Hernandez A.G."/>
            <person name="Wright C.L."/>
            <person name="Zimin A.V."/>
        </authorList>
    </citation>
    <scope>NUCLEOTIDE SEQUENCE [LARGE SCALE GENOMIC DNA]</scope>
    <source>
        <tissue evidence="1">Whole aphids</tissue>
    </source>
</reference>